<dbReference type="Proteomes" id="UP000242875">
    <property type="component" value="Unassembled WGS sequence"/>
</dbReference>
<dbReference type="Gene3D" id="3.20.20.70">
    <property type="entry name" value="Aldolase class I"/>
    <property type="match status" value="1"/>
</dbReference>
<dbReference type="SUPFAM" id="SSF51569">
    <property type="entry name" value="Aldolase"/>
    <property type="match status" value="1"/>
</dbReference>
<evidence type="ECO:0000259" key="7">
    <source>
        <dbReference type="PROSITE" id="PS50991"/>
    </source>
</evidence>
<dbReference type="InterPro" id="IPR000138">
    <property type="entry name" value="HMG_CoA_lyase_AS"/>
</dbReference>
<accession>A0A261XXQ5</accession>
<dbReference type="NCBIfam" id="NF004283">
    <property type="entry name" value="PRK05692.1"/>
    <property type="match status" value="1"/>
</dbReference>
<keyword evidence="5" id="KW-0456">Lyase</keyword>
<dbReference type="PANTHER" id="PTHR42738:SF7">
    <property type="entry name" value="HYDROXYMETHYLGLUTARYL-COA LYASE"/>
    <property type="match status" value="1"/>
</dbReference>
<comment type="pathway">
    <text evidence="1">Metabolic intermediate metabolism; (S)-3-hydroxy-3-methylglutaryl-CoA degradation; acetoacetate from (S)-3-hydroxy-3-methylglutaryl-CoA: step 1/1.</text>
</comment>
<gene>
    <name evidence="8" type="ORF">BZG36_03974</name>
</gene>
<evidence type="ECO:0000256" key="5">
    <source>
        <dbReference type="ARBA" id="ARBA00023239"/>
    </source>
</evidence>
<dbReference type="Pfam" id="PF00682">
    <property type="entry name" value="HMGL-like"/>
    <property type="match status" value="1"/>
</dbReference>
<dbReference type="GO" id="GO:0046872">
    <property type="term" value="F:metal ion binding"/>
    <property type="evidence" value="ECO:0007669"/>
    <property type="project" value="UniProtKB-KW"/>
</dbReference>
<proteinExistence type="inferred from homology"/>
<dbReference type="GO" id="GO:0006552">
    <property type="term" value="P:L-leucine catabolic process"/>
    <property type="evidence" value="ECO:0007669"/>
    <property type="project" value="TreeGrafter"/>
</dbReference>
<dbReference type="InterPro" id="IPR013785">
    <property type="entry name" value="Aldolase_TIM"/>
</dbReference>
<dbReference type="InterPro" id="IPR000891">
    <property type="entry name" value="PYR_CT"/>
</dbReference>
<evidence type="ECO:0000256" key="4">
    <source>
        <dbReference type="ARBA" id="ARBA00022723"/>
    </source>
</evidence>
<feature type="domain" description="Pyruvate carboxyltransferase" evidence="7">
    <location>
        <begin position="34"/>
        <end position="301"/>
    </location>
</feature>
<sequence>MDAVFKHALRSAVRPRYFSTTPPARSATALPNFVKIVEVGPRDGLQNEKQLVPTETKVELVNRLGKTGIKVIETTSFVSPKWVPQMGDNKQVMQAIDRHPDISYPVLAPNVRGLDGAIEAGAEEVAVFIAASEAFSKRNLNCTIKGSMEKASELITKAKANNVRVRGYVSCALGCPFQGHVDPAVVAGLSKDLMDLGCYEVSIGDTIGVGTPGSWSAVLDETTKVVGVEKLAAHCHDTYGQALANIHRALEHGLRVVDSSVAGLGGCPYAPGATGNVATEDVVYSLHGSGYQTGIDLDKLVSIGHWISAQIGRPNVSRAGKALQLKAKI</sequence>
<dbReference type="PROSITE" id="PS01062">
    <property type="entry name" value="HMG_COA_LYASE"/>
    <property type="match status" value="1"/>
</dbReference>
<dbReference type="EMBL" id="MVBO01000110">
    <property type="protein sequence ID" value="OZJ03014.1"/>
    <property type="molecule type" value="Genomic_DNA"/>
</dbReference>
<dbReference type="AlphaFoldDB" id="A0A261XXQ5"/>
<keyword evidence="9" id="KW-1185">Reference proteome</keyword>
<keyword evidence="4" id="KW-0479">Metal-binding</keyword>
<evidence type="ECO:0000256" key="2">
    <source>
        <dbReference type="ARBA" id="ARBA00009405"/>
    </source>
</evidence>
<protein>
    <recommendedName>
        <fullName evidence="3">hydroxymethylglutaryl-CoA lyase</fullName>
        <ecNumber evidence="3">4.1.3.4</ecNumber>
    </recommendedName>
</protein>
<name>A0A261XXQ5_9FUNG</name>
<dbReference type="InterPro" id="IPR043594">
    <property type="entry name" value="HMGL"/>
</dbReference>
<dbReference type="OrthoDB" id="1905920at2759"/>
<evidence type="ECO:0000256" key="1">
    <source>
        <dbReference type="ARBA" id="ARBA00005143"/>
    </source>
</evidence>
<comment type="catalytic activity">
    <reaction evidence="6">
        <text>(3S)-3-hydroxy-3-methylglutaryl-CoA = acetoacetate + acetyl-CoA</text>
        <dbReference type="Rhea" id="RHEA:24404"/>
        <dbReference type="ChEBI" id="CHEBI:13705"/>
        <dbReference type="ChEBI" id="CHEBI:43074"/>
        <dbReference type="ChEBI" id="CHEBI:57288"/>
        <dbReference type="EC" id="4.1.3.4"/>
    </reaction>
</comment>
<organism evidence="8 9">
    <name type="scientific">Bifiguratus adelaidae</name>
    <dbReference type="NCBI Taxonomy" id="1938954"/>
    <lineage>
        <taxon>Eukaryota</taxon>
        <taxon>Fungi</taxon>
        <taxon>Fungi incertae sedis</taxon>
        <taxon>Mucoromycota</taxon>
        <taxon>Mucoromycotina</taxon>
        <taxon>Endogonomycetes</taxon>
        <taxon>Endogonales</taxon>
        <taxon>Endogonales incertae sedis</taxon>
        <taxon>Bifiguratus</taxon>
    </lineage>
</organism>
<evidence type="ECO:0000313" key="8">
    <source>
        <dbReference type="EMBL" id="OZJ03014.1"/>
    </source>
</evidence>
<evidence type="ECO:0000256" key="3">
    <source>
        <dbReference type="ARBA" id="ARBA00012910"/>
    </source>
</evidence>
<dbReference type="EC" id="4.1.3.4" evidence="3"/>
<comment type="similarity">
    <text evidence="2">Belongs to the HMG-CoA lyase family.</text>
</comment>
<dbReference type="FunFam" id="3.20.20.70:FF:000201">
    <property type="entry name" value="Hydroxymethylglutaryl-CoA lyase"/>
    <property type="match status" value="1"/>
</dbReference>
<reference evidence="8 9" key="1">
    <citation type="journal article" date="2017" name="Mycologia">
        <title>Bifiguratus adelaidae, gen. et sp. nov., a new member of Mucoromycotina in endophytic and soil-dwelling habitats.</title>
        <authorList>
            <person name="Torres-Cruz T.J."/>
            <person name="Billingsley Tobias T.L."/>
            <person name="Almatruk M."/>
            <person name="Hesse C."/>
            <person name="Kuske C.R."/>
            <person name="Desiro A."/>
            <person name="Benucci G.M."/>
            <person name="Bonito G."/>
            <person name="Stajich J.E."/>
            <person name="Dunlap C."/>
            <person name="Arnold A.E."/>
            <person name="Porras-Alfaro A."/>
        </authorList>
    </citation>
    <scope>NUCLEOTIDE SEQUENCE [LARGE SCALE GENOMIC DNA]</scope>
    <source>
        <strain evidence="8 9">AZ0501</strain>
    </source>
</reference>
<dbReference type="PROSITE" id="PS50991">
    <property type="entry name" value="PYR_CT"/>
    <property type="match status" value="1"/>
</dbReference>
<dbReference type="CDD" id="cd07938">
    <property type="entry name" value="DRE_TIM_HMGL"/>
    <property type="match status" value="1"/>
</dbReference>
<dbReference type="GO" id="GO:0004419">
    <property type="term" value="F:hydroxymethylglutaryl-CoA lyase activity"/>
    <property type="evidence" value="ECO:0007669"/>
    <property type="project" value="UniProtKB-EC"/>
</dbReference>
<comment type="caution">
    <text evidence="8">The sequence shown here is derived from an EMBL/GenBank/DDBJ whole genome shotgun (WGS) entry which is preliminary data.</text>
</comment>
<evidence type="ECO:0000256" key="6">
    <source>
        <dbReference type="ARBA" id="ARBA00049877"/>
    </source>
</evidence>
<dbReference type="PANTHER" id="PTHR42738">
    <property type="entry name" value="HYDROXYMETHYLGLUTARYL-COA LYASE"/>
    <property type="match status" value="1"/>
</dbReference>
<dbReference type="UniPathway" id="UPA00896">
    <property type="reaction ID" value="UER00863"/>
</dbReference>
<evidence type="ECO:0000313" key="9">
    <source>
        <dbReference type="Proteomes" id="UP000242875"/>
    </source>
</evidence>
<dbReference type="GO" id="GO:0046951">
    <property type="term" value="P:ketone body biosynthetic process"/>
    <property type="evidence" value="ECO:0007669"/>
    <property type="project" value="TreeGrafter"/>
</dbReference>